<accession>A0A9J6DNB5</accession>
<protein>
    <recommendedName>
        <fullName evidence="7">Chitin-binding type-2 domain-containing protein</fullName>
    </recommendedName>
</protein>
<dbReference type="PANTHER" id="PTHR23301">
    <property type="entry name" value="CHITIN BINDING PERITROPHIN-A"/>
    <property type="match status" value="1"/>
</dbReference>
<gene>
    <name evidence="8" type="ORF">HPB51_015143</name>
</gene>
<evidence type="ECO:0000256" key="5">
    <source>
        <dbReference type="ARBA" id="ARBA00023180"/>
    </source>
</evidence>
<evidence type="ECO:0000256" key="1">
    <source>
        <dbReference type="ARBA" id="ARBA00022669"/>
    </source>
</evidence>
<evidence type="ECO:0000313" key="9">
    <source>
        <dbReference type="Proteomes" id="UP000821866"/>
    </source>
</evidence>
<proteinExistence type="predicted"/>
<feature type="region of interest" description="Disordered" evidence="6">
    <location>
        <begin position="552"/>
        <end position="575"/>
    </location>
</feature>
<dbReference type="InterPro" id="IPR036508">
    <property type="entry name" value="Chitin-bd_dom_sf"/>
</dbReference>
<keyword evidence="4" id="KW-1015">Disulfide bond</keyword>
<keyword evidence="5" id="KW-0325">Glycoprotein</keyword>
<keyword evidence="3" id="KW-0677">Repeat</keyword>
<dbReference type="GO" id="GO:0005576">
    <property type="term" value="C:extracellular region"/>
    <property type="evidence" value="ECO:0007669"/>
    <property type="project" value="InterPro"/>
</dbReference>
<evidence type="ECO:0000259" key="7">
    <source>
        <dbReference type="PROSITE" id="PS50940"/>
    </source>
</evidence>
<reference evidence="8" key="1">
    <citation type="journal article" date="2020" name="Cell">
        <title>Large-Scale Comparative Analyses of Tick Genomes Elucidate Their Genetic Diversity and Vector Capacities.</title>
        <authorList>
            <consortium name="Tick Genome and Microbiome Consortium (TIGMIC)"/>
            <person name="Jia N."/>
            <person name="Wang J."/>
            <person name="Shi W."/>
            <person name="Du L."/>
            <person name="Sun Y."/>
            <person name="Zhan W."/>
            <person name="Jiang J.F."/>
            <person name="Wang Q."/>
            <person name="Zhang B."/>
            <person name="Ji P."/>
            <person name="Bell-Sakyi L."/>
            <person name="Cui X.M."/>
            <person name="Yuan T.T."/>
            <person name="Jiang B.G."/>
            <person name="Yang W.F."/>
            <person name="Lam T.T."/>
            <person name="Chang Q.C."/>
            <person name="Ding S.J."/>
            <person name="Wang X.J."/>
            <person name="Zhu J.G."/>
            <person name="Ruan X.D."/>
            <person name="Zhao L."/>
            <person name="Wei J.T."/>
            <person name="Ye R.Z."/>
            <person name="Que T.C."/>
            <person name="Du C.H."/>
            <person name="Zhou Y.H."/>
            <person name="Cheng J.X."/>
            <person name="Dai P.F."/>
            <person name="Guo W.B."/>
            <person name="Han X.H."/>
            <person name="Huang E.J."/>
            <person name="Li L.F."/>
            <person name="Wei W."/>
            <person name="Gao Y.C."/>
            <person name="Liu J.Z."/>
            <person name="Shao H.Z."/>
            <person name="Wang X."/>
            <person name="Wang C.C."/>
            <person name="Yang T.C."/>
            <person name="Huo Q.B."/>
            <person name="Li W."/>
            <person name="Chen H.Y."/>
            <person name="Chen S.E."/>
            <person name="Zhou L.G."/>
            <person name="Ni X.B."/>
            <person name="Tian J.H."/>
            <person name="Sheng Y."/>
            <person name="Liu T."/>
            <person name="Pan Y.S."/>
            <person name="Xia L.Y."/>
            <person name="Li J."/>
            <person name="Zhao F."/>
            <person name="Cao W.C."/>
        </authorList>
    </citation>
    <scope>NUCLEOTIDE SEQUENCE</scope>
    <source>
        <strain evidence="8">Rmic-2018</strain>
    </source>
</reference>
<dbReference type="Pfam" id="PF01607">
    <property type="entry name" value="CBM_14"/>
    <property type="match status" value="2"/>
</dbReference>
<dbReference type="PANTHER" id="PTHR23301:SF0">
    <property type="entry name" value="CHITIN-BINDING TYPE-2 DOMAIN-CONTAINING PROTEIN-RELATED"/>
    <property type="match status" value="1"/>
</dbReference>
<keyword evidence="1" id="KW-0147">Chitin-binding</keyword>
<sequence>MLSVPVVLTLPKQEGDVRENENAHCVAKNHHKDKGTLSRMLVRSLIVAVLVSCHGAKNGVHIVSAGQIDEVRQQGINQAYNGADVELCEQAGHGYHADVASNCRRYHLCEKTANGTWLLRHLACPPGTSFDDAKDECSSRNPSCSLTDGSASAINLDEVEQVSAAATTSIPTSPSPLDAAEQIVTDVADVVAEKENAPADGNHVPASHAMCPTNFGYFPHIESECRKYYACVRFGQSTVVKHVFDCPRDKRFDSVKMLCVDASQAPACQFAPAAKYHDITYDEEEIFNTTSLPAGNDYGLVGLLPVNLTVDALDHMMARLIMSYMQSGKNITQGELTAVQKILSETHPVPLTVLATVKLVSSTFQKVPNASELMDMLSIMNDEHGKFFGPAFLERSRSVVRNLTSLVERYGAIRALSAATSYNRLKNAYETVQDSWFVLRNRTAPFFYSGEDNGPADDPNYIVASMFVPSEPYLDQAPSRQDYMVHKLIDDVSDEPTAVVADVNAIVSATNVGSPDGTNIPAQALSKSSVRLNHQHSVEAVAPSSMDIRRVGSNAQAHEEQSLSSDRPSESRQAPVKQVMLHGNHVGDYIGSGPERQEVTYTNMHPHLFVHDNENYEDYDYFGDIEDEYFVPDFGSRHEDLAMMLHA</sequence>
<dbReference type="InterPro" id="IPR051940">
    <property type="entry name" value="Chitin_bind-dev_reg"/>
</dbReference>
<dbReference type="EMBL" id="JABSTU010000008">
    <property type="protein sequence ID" value="KAH8023647.1"/>
    <property type="molecule type" value="Genomic_DNA"/>
</dbReference>
<comment type="caution">
    <text evidence="8">The sequence shown here is derived from an EMBL/GenBank/DDBJ whole genome shotgun (WGS) entry which is preliminary data.</text>
</comment>
<evidence type="ECO:0000256" key="2">
    <source>
        <dbReference type="ARBA" id="ARBA00022729"/>
    </source>
</evidence>
<keyword evidence="9" id="KW-1185">Reference proteome</keyword>
<dbReference type="GO" id="GO:0008061">
    <property type="term" value="F:chitin binding"/>
    <property type="evidence" value="ECO:0007669"/>
    <property type="project" value="UniProtKB-KW"/>
</dbReference>
<keyword evidence="2" id="KW-0732">Signal</keyword>
<evidence type="ECO:0000256" key="4">
    <source>
        <dbReference type="ARBA" id="ARBA00023157"/>
    </source>
</evidence>
<evidence type="ECO:0000256" key="3">
    <source>
        <dbReference type="ARBA" id="ARBA00022737"/>
    </source>
</evidence>
<feature type="domain" description="Chitin-binding type-2" evidence="7">
    <location>
        <begin position="208"/>
        <end position="270"/>
    </location>
</feature>
<dbReference type="InterPro" id="IPR002557">
    <property type="entry name" value="Chitin-bd_dom"/>
</dbReference>
<dbReference type="AlphaFoldDB" id="A0A9J6DNB5"/>
<evidence type="ECO:0000313" key="8">
    <source>
        <dbReference type="EMBL" id="KAH8023647.1"/>
    </source>
</evidence>
<reference evidence="8" key="2">
    <citation type="submission" date="2021-09" db="EMBL/GenBank/DDBJ databases">
        <authorList>
            <person name="Jia N."/>
            <person name="Wang J."/>
            <person name="Shi W."/>
            <person name="Du L."/>
            <person name="Sun Y."/>
            <person name="Zhan W."/>
            <person name="Jiang J."/>
            <person name="Wang Q."/>
            <person name="Zhang B."/>
            <person name="Ji P."/>
            <person name="Sakyi L.B."/>
            <person name="Cui X."/>
            <person name="Yuan T."/>
            <person name="Jiang B."/>
            <person name="Yang W."/>
            <person name="Lam T.T.-Y."/>
            <person name="Chang Q."/>
            <person name="Ding S."/>
            <person name="Wang X."/>
            <person name="Zhu J."/>
            <person name="Ruan X."/>
            <person name="Zhao L."/>
            <person name="Wei J."/>
            <person name="Que T."/>
            <person name="Du C."/>
            <person name="Cheng J."/>
            <person name="Dai P."/>
            <person name="Han X."/>
            <person name="Huang E."/>
            <person name="Gao Y."/>
            <person name="Liu J."/>
            <person name="Shao H."/>
            <person name="Ye R."/>
            <person name="Li L."/>
            <person name="Wei W."/>
            <person name="Wang X."/>
            <person name="Wang C."/>
            <person name="Huo Q."/>
            <person name="Li W."/>
            <person name="Guo W."/>
            <person name="Chen H."/>
            <person name="Chen S."/>
            <person name="Zhou L."/>
            <person name="Zhou L."/>
            <person name="Ni X."/>
            <person name="Tian J."/>
            <person name="Zhou Y."/>
            <person name="Sheng Y."/>
            <person name="Liu T."/>
            <person name="Pan Y."/>
            <person name="Xia L."/>
            <person name="Li J."/>
            <person name="Zhao F."/>
            <person name="Cao W."/>
        </authorList>
    </citation>
    <scope>NUCLEOTIDE SEQUENCE</scope>
    <source>
        <strain evidence="8">Rmic-2018</strain>
        <tissue evidence="8">Larvae</tissue>
    </source>
</reference>
<dbReference type="PROSITE" id="PS50940">
    <property type="entry name" value="CHIT_BIND_II"/>
    <property type="match status" value="2"/>
</dbReference>
<organism evidence="8 9">
    <name type="scientific">Rhipicephalus microplus</name>
    <name type="common">Cattle tick</name>
    <name type="synonym">Boophilus microplus</name>
    <dbReference type="NCBI Taxonomy" id="6941"/>
    <lineage>
        <taxon>Eukaryota</taxon>
        <taxon>Metazoa</taxon>
        <taxon>Ecdysozoa</taxon>
        <taxon>Arthropoda</taxon>
        <taxon>Chelicerata</taxon>
        <taxon>Arachnida</taxon>
        <taxon>Acari</taxon>
        <taxon>Parasitiformes</taxon>
        <taxon>Ixodida</taxon>
        <taxon>Ixodoidea</taxon>
        <taxon>Ixodidae</taxon>
        <taxon>Rhipicephalinae</taxon>
        <taxon>Rhipicephalus</taxon>
        <taxon>Boophilus</taxon>
    </lineage>
</organism>
<feature type="domain" description="Chitin-binding type-2" evidence="7">
    <location>
        <begin position="85"/>
        <end position="146"/>
    </location>
</feature>
<evidence type="ECO:0000256" key="6">
    <source>
        <dbReference type="SAM" id="MobiDB-lite"/>
    </source>
</evidence>
<dbReference type="Gene3D" id="2.170.140.10">
    <property type="entry name" value="Chitin binding domain"/>
    <property type="match status" value="1"/>
</dbReference>
<dbReference type="SUPFAM" id="SSF57625">
    <property type="entry name" value="Invertebrate chitin-binding proteins"/>
    <property type="match status" value="2"/>
</dbReference>
<name>A0A9J6DNB5_RHIMP</name>
<dbReference type="Proteomes" id="UP000821866">
    <property type="component" value="Chromosome 6"/>
</dbReference>
<dbReference type="SMART" id="SM00494">
    <property type="entry name" value="ChtBD2"/>
    <property type="match status" value="2"/>
</dbReference>